<dbReference type="AlphaFoldDB" id="A0A840RM24"/>
<reference evidence="2 3" key="1">
    <citation type="submission" date="2020-08" db="EMBL/GenBank/DDBJ databases">
        <title>Genomic Encyclopedia of Type Strains, Phase IV (KMG-IV): sequencing the most valuable type-strain genomes for metagenomic binning, comparative biology and taxonomic classification.</title>
        <authorList>
            <person name="Goeker M."/>
        </authorList>
    </citation>
    <scope>NUCLEOTIDE SEQUENCE [LARGE SCALE GENOMIC DNA]</scope>
    <source>
        <strain evidence="2 3">DSM 18233</strain>
    </source>
</reference>
<dbReference type="Pfam" id="PF13350">
    <property type="entry name" value="Y_phosphatase3"/>
    <property type="match status" value="1"/>
</dbReference>
<evidence type="ECO:0000259" key="1">
    <source>
        <dbReference type="PROSITE" id="PS50056"/>
    </source>
</evidence>
<dbReference type="PROSITE" id="PS50056">
    <property type="entry name" value="TYR_PHOSPHATASE_2"/>
    <property type="match status" value="1"/>
</dbReference>
<evidence type="ECO:0000313" key="3">
    <source>
        <dbReference type="Proteomes" id="UP000543030"/>
    </source>
</evidence>
<dbReference type="Gene3D" id="3.90.190.10">
    <property type="entry name" value="Protein tyrosine phosphatase superfamily"/>
    <property type="match status" value="1"/>
</dbReference>
<feature type="domain" description="Tyrosine specific protein phosphatases" evidence="1">
    <location>
        <begin position="114"/>
        <end position="179"/>
    </location>
</feature>
<dbReference type="InterPro" id="IPR026893">
    <property type="entry name" value="Tyr/Ser_Pase_IphP-type"/>
</dbReference>
<keyword evidence="3" id="KW-1185">Reference proteome</keyword>
<keyword evidence="2" id="KW-0378">Hydrolase</keyword>
<accession>A0A840RM24</accession>
<dbReference type="GO" id="GO:0004725">
    <property type="term" value="F:protein tyrosine phosphatase activity"/>
    <property type="evidence" value="ECO:0007669"/>
    <property type="project" value="UniProtKB-EC"/>
</dbReference>
<organism evidence="2 3">
    <name type="scientific">Silvimonas terrae</name>
    <dbReference type="NCBI Taxonomy" id="300266"/>
    <lineage>
        <taxon>Bacteria</taxon>
        <taxon>Pseudomonadati</taxon>
        <taxon>Pseudomonadota</taxon>
        <taxon>Betaproteobacteria</taxon>
        <taxon>Neisseriales</taxon>
        <taxon>Chitinibacteraceae</taxon>
        <taxon>Silvimonas</taxon>
    </lineage>
</organism>
<name>A0A840RM24_9NEIS</name>
<dbReference type="SUPFAM" id="SSF52799">
    <property type="entry name" value="(Phosphotyrosine protein) phosphatases II"/>
    <property type="match status" value="1"/>
</dbReference>
<dbReference type="InterPro" id="IPR029021">
    <property type="entry name" value="Prot-tyrosine_phosphatase-like"/>
</dbReference>
<evidence type="ECO:0000313" key="2">
    <source>
        <dbReference type="EMBL" id="MBB5193664.1"/>
    </source>
</evidence>
<dbReference type="RefSeq" id="WP_184103568.1">
    <property type="nucleotide sequence ID" value="NZ_JACHHN010000013.1"/>
</dbReference>
<dbReference type="PROSITE" id="PS00383">
    <property type="entry name" value="TYR_PHOSPHATASE_1"/>
    <property type="match status" value="1"/>
</dbReference>
<dbReference type="EC" id="3.1.3.48" evidence="2"/>
<dbReference type="Proteomes" id="UP000543030">
    <property type="component" value="Unassembled WGS sequence"/>
</dbReference>
<dbReference type="InterPro" id="IPR000387">
    <property type="entry name" value="Tyr_Pase_dom"/>
</dbReference>
<dbReference type="EMBL" id="JACHHN010000013">
    <property type="protein sequence ID" value="MBB5193664.1"/>
    <property type="molecule type" value="Genomic_DNA"/>
</dbReference>
<sequence length="234" mass="25852">MPRDIPLQGARNVRDLGGLYNRAGQPLRTHRFIRADSLESLHAMDVIRLLDYGVRVDIDLRGLRERRQWGDALSRISEIEYAPIALLDGLEAHLDALPASLGALYVAALQYCQSGFLEIFRQMLAQPDACVLFHCSAGKDRTGMVAALLLSLAGVPDAEIVSDYVQSAANLSQTLEQLSVQNAPELRHLLGAEPEHMILFLDQLRQRYDGAMGYLTLIGLQPAEIAALRASMFD</sequence>
<proteinExistence type="predicted"/>
<dbReference type="InterPro" id="IPR016130">
    <property type="entry name" value="Tyr_Pase_AS"/>
</dbReference>
<comment type="caution">
    <text evidence="2">The sequence shown here is derived from an EMBL/GenBank/DDBJ whole genome shotgun (WGS) entry which is preliminary data.</text>
</comment>
<gene>
    <name evidence="2" type="ORF">HNQ50_004424</name>
</gene>
<protein>
    <submittedName>
        <fullName evidence="2">Protein-tyrosine phosphatase</fullName>
        <ecNumber evidence="2">3.1.3.48</ecNumber>
    </submittedName>
</protein>